<keyword evidence="10" id="KW-1185">Reference proteome</keyword>
<evidence type="ECO:0000256" key="5">
    <source>
        <dbReference type="ARBA" id="ARBA00022991"/>
    </source>
</evidence>
<dbReference type="AlphaFoldDB" id="A0A8C4US61"/>
<dbReference type="GO" id="GO:0071949">
    <property type="term" value="F:FAD binding"/>
    <property type="evidence" value="ECO:0007669"/>
    <property type="project" value="TreeGrafter"/>
</dbReference>
<feature type="site" description="Electron transfer via tryptophanyl radical" evidence="7">
    <location>
        <position position="393"/>
    </location>
</feature>
<reference evidence="9" key="1">
    <citation type="submission" date="2025-08" db="UniProtKB">
        <authorList>
            <consortium name="Ensembl"/>
        </authorList>
    </citation>
    <scope>IDENTIFICATION</scope>
</reference>
<evidence type="ECO:0000256" key="3">
    <source>
        <dbReference type="ARBA" id="ARBA00022741"/>
    </source>
</evidence>
<evidence type="ECO:0000313" key="9">
    <source>
        <dbReference type="Ensembl" id="ENSFTIP00000017245.1"/>
    </source>
</evidence>
<dbReference type="Ensembl" id="ENSFTIT00000017973.1">
    <property type="protein sequence ID" value="ENSFTIP00000017245.1"/>
    <property type="gene ID" value="ENSFTIG00000011422.1"/>
</dbReference>
<dbReference type="GO" id="GO:0032922">
    <property type="term" value="P:circadian regulation of gene expression"/>
    <property type="evidence" value="ECO:0007669"/>
    <property type="project" value="TreeGrafter"/>
</dbReference>
<evidence type="ECO:0000256" key="7">
    <source>
        <dbReference type="PIRSR" id="PIRSR602081-2"/>
    </source>
</evidence>
<dbReference type="Pfam" id="PF00875">
    <property type="entry name" value="DNA_photolyase"/>
    <property type="match status" value="1"/>
</dbReference>
<feature type="binding site" evidence="6">
    <location>
        <begin position="383"/>
        <end position="385"/>
    </location>
    <ligand>
        <name>FAD</name>
        <dbReference type="ChEBI" id="CHEBI:57692"/>
    </ligand>
</feature>
<evidence type="ECO:0000259" key="8">
    <source>
        <dbReference type="PROSITE" id="PS51645"/>
    </source>
</evidence>
<keyword evidence="4 6" id="KW-0274">FAD</keyword>
<dbReference type="Pfam" id="PF03441">
    <property type="entry name" value="FAD_binding_7"/>
    <property type="match status" value="1"/>
</dbReference>
<dbReference type="OMA" id="GNWNYTA"/>
<feature type="binding site" evidence="6">
    <location>
        <begin position="285"/>
        <end position="292"/>
    </location>
    <ligand>
        <name>FAD</name>
        <dbReference type="ChEBI" id="CHEBI:57692"/>
    </ligand>
</feature>
<evidence type="ECO:0000256" key="6">
    <source>
        <dbReference type="PIRSR" id="PIRSR602081-1"/>
    </source>
</evidence>
<feature type="binding site" evidence="6">
    <location>
        <begin position="245"/>
        <end position="249"/>
    </location>
    <ligand>
        <name>FAD</name>
        <dbReference type="ChEBI" id="CHEBI:57692"/>
    </ligand>
</feature>
<dbReference type="GO" id="GO:0003904">
    <property type="term" value="F:deoxyribodipyrimidine photo-lyase activity"/>
    <property type="evidence" value="ECO:0007669"/>
    <property type="project" value="TreeGrafter"/>
</dbReference>
<dbReference type="FunFam" id="1.10.579.10:FF:000004">
    <property type="entry name" value="Cryptochrome-1"/>
    <property type="match status" value="1"/>
</dbReference>
<comment type="similarity">
    <text evidence="1">Belongs to the DNA photolyase class-1 family.</text>
</comment>
<dbReference type="PROSITE" id="PS51645">
    <property type="entry name" value="PHR_CRY_ALPHA_BETA"/>
    <property type="match status" value="1"/>
</dbReference>
<dbReference type="SUPFAM" id="SSF48173">
    <property type="entry name" value="Cryptochrome/photolyase FAD-binding domain"/>
    <property type="match status" value="1"/>
</dbReference>
<organism evidence="9 10">
    <name type="scientific">Falco tinnunculus</name>
    <name type="common">Common kestrel</name>
    <dbReference type="NCBI Taxonomy" id="100819"/>
    <lineage>
        <taxon>Eukaryota</taxon>
        <taxon>Metazoa</taxon>
        <taxon>Chordata</taxon>
        <taxon>Craniata</taxon>
        <taxon>Vertebrata</taxon>
        <taxon>Euteleostomi</taxon>
        <taxon>Archelosauria</taxon>
        <taxon>Archosauria</taxon>
        <taxon>Dinosauria</taxon>
        <taxon>Saurischia</taxon>
        <taxon>Theropoda</taxon>
        <taxon>Coelurosauria</taxon>
        <taxon>Aves</taxon>
        <taxon>Neognathae</taxon>
        <taxon>Neoaves</taxon>
        <taxon>Telluraves</taxon>
        <taxon>Australaves</taxon>
        <taxon>Falconiformes</taxon>
        <taxon>Falconidae</taxon>
        <taxon>Falco</taxon>
    </lineage>
</organism>
<name>A0A8C4US61_FALTI</name>
<dbReference type="InterPro" id="IPR036134">
    <property type="entry name" value="Crypto/Photolyase_FAD-like_sf"/>
</dbReference>
<sequence length="604" mass="67694">MQHSSIHWFRKGLRLHDNPALLAAATDCCCLHPLFILNPSSSQAGTNAQRFLLDALRDLDGSLQKIGSRLFVVRGCPEEVFPSLFHAWGTTRLTFEVDTEPSARQRDATVAKLAAQHGVEVIQEVSHTLYDTERVLALNEGKAPLTYKRLQSLLATLGPPEKPAPALTQEHLQGCHTPCQASHDTDYGVPNLEELGQDPTNVGPHLYPGGETAALTRLDALMERTAWVCSFQKPRTAPTSLSPSTTVLSPYLKFGCLSVRTFWWRLDQVYQGQEHSQPPTSLHGQLLWREFFYTAGASIPNFDRMVGNPVCLQVDWDNNPQHLHAWREGQTGYPFIDAIMTQLRTEGWIHHLARHAVACFLTRGDLWVSWEEGLKVFEELLLDADWSLNAGNWLWLSGSAFFHQYFRVYSPVAFGKKTDRDGAYIRKYVPILKDFPAEYIYEPWKAPRAVQERAGCLVGTHYPQPIVEHGVASKRNLGRMKVAHARKGNKSPMRHQAHFTSSCHPSCLSLPQAPSESHWLVPQWPNHKGKSPRPRGSEPHKDIQAVVSYGSCTTCPVLTHFAQPPCINPFPSPSLRLATWLLPPPQKSTPTPSTCPKKVCHPSI</sequence>
<keyword evidence="2 6" id="KW-0285">Flavoprotein</keyword>
<dbReference type="GO" id="GO:0005634">
    <property type="term" value="C:nucleus"/>
    <property type="evidence" value="ECO:0007669"/>
    <property type="project" value="TreeGrafter"/>
</dbReference>
<evidence type="ECO:0000313" key="10">
    <source>
        <dbReference type="Proteomes" id="UP000694562"/>
    </source>
</evidence>
<dbReference type="InterPro" id="IPR006050">
    <property type="entry name" value="DNA_photolyase_N"/>
</dbReference>
<evidence type="ECO:0000256" key="2">
    <source>
        <dbReference type="ARBA" id="ARBA00022630"/>
    </source>
</evidence>
<protein>
    <recommendedName>
        <fullName evidence="8">Photolyase/cryptochrome alpha/beta domain-containing protein</fullName>
    </recommendedName>
</protein>
<dbReference type="GO" id="GO:0005737">
    <property type="term" value="C:cytoplasm"/>
    <property type="evidence" value="ECO:0007669"/>
    <property type="project" value="TreeGrafter"/>
</dbReference>
<keyword evidence="3" id="KW-0547">Nucleotide-binding</keyword>
<dbReference type="GO" id="GO:0003677">
    <property type="term" value="F:DNA binding"/>
    <property type="evidence" value="ECO:0007669"/>
    <property type="project" value="TreeGrafter"/>
</dbReference>
<dbReference type="GO" id="GO:0043153">
    <property type="term" value="P:entrainment of circadian clock by photoperiod"/>
    <property type="evidence" value="ECO:0007669"/>
    <property type="project" value="TreeGrafter"/>
</dbReference>
<dbReference type="InterPro" id="IPR002081">
    <property type="entry name" value="Cryptochrome/DNA_photolyase_1"/>
</dbReference>
<dbReference type="SUPFAM" id="SSF52425">
    <property type="entry name" value="Cryptochrome/photolyase, N-terminal domain"/>
    <property type="match status" value="1"/>
</dbReference>
<feature type="site" description="Electron transfer via tryptophanyl radical" evidence="7">
    <location>
        <position position="316"/>
    </location>
</feature>
<dbReference type="Proteomes" id="UP000694562">
    <property type="component" value="Unplaced"/>
</dbReference>
<dbReference type="InterPro" id="IPR036155">
    <property type="entry name" value="Crypto/Photolyase_N_sf"/>
</dbReference>
<dbReference type="InterPro" id="IPR014729">
    <property type="entry name" value="Rossmann-like_a/b/a_fold"/>
</dbReference>
<proteinExistence type="inferred from homology"/>
<feature type="domain" description="Photolyase/cryptochrome alpha/beta" evidence="8">
    <location>
        <begin position="3"/>
        <end position="129"/>
    </location>
</feature>
<feature type="site" description="Electron transfer via tryptophanyl radical" evidence="7">
    <location>
        <position position="370"/>
    </location>
</feature>
<dbReference type="InterPro" id="IPR005101">
    <property type="entry name" value="Cryptochr/Photolyase_FAD-bd"/>
</dbReference>
<comment type="cofactor">
    <cofactor evidence="6">
        <name>FAD</name>
        <dbReference type="ChEBI" id="CHEBI:57692"/>
    </cofactor>
    <text evidence="6">Binds 1 FAD per subunit.</text>
</comment>
<dbReference type="Gene3D" id="1.25.40.80">
    <property type="match status" value="1"/>
</dbReference>
<evidence type="ECO:0000256" key="4">
    <source>
        <dbReference type="ARBA" id="ARBA00022827"/>
    </source>
</evidence>
<accession>A0A8C4US61</accession>
<dbReference type="OrthoDB" id="435881at2759"/>
<evidence type="ECO:0000256" key="1">
    <source>
        <dbReference type="ARBA" id="ARBA00005862"/>
    </source>
</evidence>
<dbReference type="PANTHER" id="PTHR11455:SF9">
    <property type="entry name" value="CRYPTOCHROME CIRCADIAN CLOCK 5 ISOFORM X1"/>
    <property type="match status" value="1"/>
</dbReference>
<reference evidence="9" key="2">
    <citation type="submission" date="2025-09" db="UniProtKB">
        <authorList>
            <consortium name="Ensembl"/>
        </authorList>
    </citation>
    <scope>IDENTIFICATION</scope>
</reference>
<dbReference type="Gene3D" id="1.10.579.10">
    <property type="entry name" value="DNA Cyclobutane Dipyrimidine Photolyase, subunit A, domain 3"/>
    <property type="match status" value="1"/>
</dbReference>
<dbReference type="Gene3D" id="3.40.50.620">
    <property type="entry name" value="HUPs"/>
    <property type="match status" value="1"/>
</dbReference>
<keyword evidence="5" id="KW-0157">Chromophore</keyword>
<dbReference type="PANTHER" id="PTHR11455">
    <property type="entry name" value="CRYPTOCHROME"/>
    <property type="match status" value="1"/>
</dbReference>